<feature type="chain" id="PRO_5025691154" description="Neprosin PEP catalytic domain-containing protein" evidence="1">
    <location>
        <begin position="19"/>
        <end position="367"/>
    </location>
</feature>
<keyword evidence="4" id="KW-1185">Reference proteome</keyword>
<dbReference type="OrthoDB" id="1089554at2759"/>
<dbReference type="AlphaFoldDB" id="A0A6D2JEB3"/>
<evidence type="ECO:0000313" key="3">
    <source>
        <dbReference type="EMBL" id="CAA7038120.1"/>
    </source>
</evidence>
<reference evidence="3" key="1">
    <citation type="submission" date="2020-01" db="EMBL/GenBank/DDBJ databases">
        <authorList>
            <person name="Mishra B."/>
        </authorList>
    </citation>
    <scope>NUCLEOTIDE SEQUENCE [LARGE SCALE GENOMIC DNA]</scope>
</reference>
<protein>
    <recommendedName>
        <fullName evidence="2">Neprosin PEP catalytic domain-containing protein</fullName>
    </recommendedName>
</protein>
<dbReference type="Proteomes" id="UP000467841">
    <property type="component" value="Unassembled WGS sequence"/>
</dbReference>
<gene>
    <name evidence="3" type="ORF">MERR_LOCUS25355</name>
</gene>
<dbReference type="PANTHER" id="PTHR31589:SF110">
    <property type="entry name" value="PROTEIN, PUTATIVE (DUF239)-RELATED"/>
    <property type="match status" value="1"/>
</dbReference>
<dbReference type="InterPro" id="IPR004314">
    <property type="entry name" value="Neprosin"/>
</dbReference>
<dbReference type="PROSITE" id="PS52045">
    <property type="entry name" value="NEPROSIN_PEP_CD"/>
    <property type="match status" value="1"/>
</dbReference>
<comment type="caution">
    <text evidence="3">The sequence shown here is derived from an EMBL/GenBank/DDBJ whole genome shotgun (WGS) entry which is preliminary data.</text>
</comment>
<dbReference type="InterPro" id="IPR053168">
    <property type="entry name" value="Glutamic_endopeptidase"/>
</dbReference>
<dbReference type="PANTHER" id="PTHR31589">
    <property type="entry name" value="PROTEIN, PUTATIVE (DUF239)-RELATED-RELATED"/>
    <property type="match status" value="1"/>
</dbReference>
<proteinExistence type="predicted"/>
<accession>A0A6D2JEB3</accession>
<dbReference type="InterPro" id="IPR025521">
    <property type="entry name" value="Neprosin_propep"/>
</dbReference>
<evidence type="ECO:0000259" key="2">
    <source>
        <dbReference type="PROSITE" id="PS52045"/>
    </source>
</evidence>
<evidence type="ECO:0000256" key="1">
    <source>
        <dbReference type="SAM" id="SignalP"/>
    </source>
</evidence>
<sequence>MESLLLLCLLLTPLGVVASPALTIQSPDGDLIDCTPIQEQPAFSNPLLKDHQLQETPTDMVRREEGYRLPIWQIWHRNGTACLEGTIPVRRIISYQNETTSSNGADRATQGHEYAVGLMKSQPKIYGTRATMNVWRPTIEGSDEFSLGQIWLTSGSYNTSDLNSIEAGWQVDAYNNTGCYNLRCGGFVQTSRNVVVEGAIDQISTFGGSQADMTLKMWKDEKIGVWWLGILLEHGVHEPVGYWPQILFTGLRDHGERVQWGGEITNKQPYGRHTRTEMGSGYFPDSGFGNAAYMRNLEVAFSENDFQPLQELYVGGTHLDYYQARKSHNHELGTHFYYGGPRQLAIAVRVTWDWSLLYICFSFFLLI</sequence>
<feature type="signal peptide" evidence="1">
    <location>
        <begin position="1"/>
        <end position="18"/>
    </location>
</feature>
<feature type="domain" description="Neprosin PEP catalytic" evidence="2">
    <location>
        <begin position="106"/>
        <end position="345"/>
    </location>
</feature>
<name>A0A6D2JEB3_9BRAS</name>
<keyword evidence="1" id="KW-0732">Signal</keyword>
<dbReference type="Pfam" id="PF03080">
    <property type="entry name" value="Neprosin"/>
    <property type="match status" value="1"/>
</dbReference>
<evidence type="ECO:0000313" key="4">
    <source>
        <dbReference type="Proteomes" id="UP000467841"/>
    </source>
</evidence>
<organism evidence="3 4">
    <name type="scientific">Microthlaspi erraticum</name>
    <dbReference type="NCBI Taxonomy" id="1685480"/>
    <lineage>
        <taxon>Eukaryota</taxon>
        <taxon>Viridiplantae</taxon>
        <taxon>Streptophyta</taxon>
        <taxon>Embryophyta</taxon>
        <taxon>Tracheophyta</taxon>
        <taxon>Spermatophyta</taxon>
        <taxon>Magnoliopsida</taxon>
        <taxon>eudicotyledons</taxon>
        <taxon>Gunneridae</taxon>
        <taxon>Pentapetalae</taxon>
        <taxon>rosids</taxon>
        <taxon>malvids</taxon>
        <taxon>Brassicales</taxon>
        <taxon>Brassicaceae</taxon>
        <taxon>Coluteocarpeae</taxon>
        <taxon>Microthlaspi</taxon>
    </lineage>
</organism>
<dbReference type="EMBL" id="CACVBM020001186">
    <property type="protein sequence ID" value="CAA7038120.1"/>
    <property type="molecule type" value="Genomic_DNA"/>
</dbReference>
<dbReference type="Pfam" id="PF14365">
    <property type="entry name" value="Neprosin_AP"/>
    <property type="match status" value="1"/>
</dbReference>